<comment type="caution">
    <text evidence="2">The sequence shown here is derived from an EMBL/GenBank/DDBJ whole genome shotgun (WGS) entry which is preliminary data.</text>
</comment>
<evidence type="ECO:0008006" key="4">
    <source>
        <dbReference type="Google" id="ProtNLM"/>
    </source>
</evidence>
<gene>
    <name evidence="2" type="ORF">KP509_09G066100</name>
</gene>
<evidence type="ECO:0000313" key="2">
    <source>
        <dbReference type="EMBL" id="KAH7429781.1"/>
    </source>
</evidence>
<organism evidence="2 3">
    <name type="scientific">Ceratopteris richardii</name>
    <name type="common">Triangle waterfern</name>
    <dbReference type="NCBI Taxonomy" id="49495"/>
    <lineage>
        <taxon>Eukaryota</taxon>
        <taxon>Viridiplantae</taxon>
        <taxon>Streptophyta</taxon>
        <taxon>Embryophyta</taxon>
        <taxon>Tracheophyta</taxon>
        <taxon>Polypodiopsida</taxon>
        <taxon>Polypodiidae</taxon>
        <taxon>Polypodiales</taxon>
        <taxon>Pteridineae</taxon>
        <taxon>Pteridaceae</taxon>
        <taxon>Parkerioideae</taxon>
        <taxon>Ceratopteris</taxon>
    </lineage>
</organism>
<keyword evidence="3" id="KW-1185">Reference proteome</keyword>
<dbReference type="Proteomes" id="UP000825935">
    <property type="component" value="Chromosome 9"/>
</dbReference>
<reference evidence="2" key="1">
    <citation type="submission" date="2021-08" db="EMBL/GenBank/DDBJ databases">
        <title>WGS assembly of Ceratopteris richardii.</title>
        <authorList>
            <person name="Marchant D.B."/>
            <person name="Chen G."/>
            <person name="Jenkins J."/>
            <person name="Shu S."/>
            <person name="Leebens-Mack J."/>
            <person name="Grimwood J."/>
            <person name="Schmutz J."/>
            <person name="Soltis P."/>
            <person name="Soltis D."/>
            <person name="Chen Z.-H."/>
        </authorList>
    </citation>
    <scope>NUCLEOTIDE SEQUENCE</scope>
    <source>
        <strain evidence="2">Whitten #5841</strain>
        <tissue evidence="2">Leaf</tissue>
    </source>
</reference>
<feature type="signal peptide" evidence="1">
    <location>
        <begin position="1"/>
        <end position="16"/>
    </location>
</feature>
<proteinExistence type="predicted"/>
<feature type="chain" id="PRO_5035865794" description="Secreted protein" evidence="1">
    <location>
        <begin position="17"/>
        <end position="191"/>
    </location>
</feature>
<protein>
    <recommendedName>
        <fullName evidence="4">Secreted protein</fullName>
    </recommendedName>
</protein>
<evidence type="ECO:0000313" key="3">
    <source>
        <dbReference type="Proteomes" id="UP000825935"/>
    </source>
</evidence>
<sequence>MCVWDSLSILLSSVPGHLLPAQGAANSLSPPPRSLARFCRHISIELCKSLCSISTATPISVGGSLSSTYPDRLTSLFLSLAFSLRERMCNTASISAAISTDKSSLVSVKHASKSVGIGCLPMLRHSTAALFLSTRISLSDGSINRLTLSPPKPIWVSPSLSAQISLSLAQRITEENLSLFPLCLIDAKTSR</sequence>
<dbReference type="EMBL" id="CM035414">
    <property type="protein sequence ID" value="KAH7429781.1"/>
    <property type="molecule type" value="Genomic_DNA"/>
</dbReference>
<dbReference type="AlphaFoldDB" id="A0A8T2U124"/>
<name>A0A8T2U124_CERRI</name>
<accession>A0A8T2U124</accession>
<keyword evidence="1" id="KW-0732">Signal</keyword>
<evidence type="ECO:0000256" key="1">
    <source>
        <dbReference type="SAM" id="SignalP"/>
    </source>
</evidence>